<feature type="compositionally biased region" description="Acidic residues" evidence="1">
    <location>
        <begin position="37"/>
        <end position="49"/>
    </location>
</feature>
<sequence length="184" mass="21659">MNNQCIYRYNCCHNHVNGKHLPDVSTESLFPQREETEREETEREETEREETEREETGKQSFSTQKKGRGCPIRSLNDNCPHRKKGHRYEYARNKVYCENYSNPTCKRGHSKIFREAFSCGHVEGERCINQNSHYLSKNREARESLKVIVKSLLVLASTKPQTEDRLSGWEYGFLHGAFQRLEQL</sequence>
<dbReference type="AlphaFoldDB" id="A0A1Z2R0H2"/>
<dbReference type="RefSeq" id="YP_009405123.1">
    <property type="nucleotide sequence ID" value="NC_035379.1"/>
</dbReference>
<name>A0A1Z2R0H2_9ASTR</name>
<geneLocation type="plastid" evidence="2"/>
<protein>
    <submittedName>
        <fullName evidence="2">Uncharacterized protein</fullName>
    </submittedName>
</protein>
<reference evidence="2" key="1">
    <citation type="journal article" date="2017" name="Am. J. Bot.">
        <title>The East Asian origin of the giant lobelias.</title>
        <authorList>
            <person name="Knox E.B."/>
            <person name="Li C."/>
        </authorList>
    </citation>
    <scope>NUCLEOTIDE SEQUENCE</scope>
</reference>
<dbReference type="GeneID" id="33370154"/>
<dbReference type="EMBL" id="MF061201">
    <property type="protein sequence ID" value="ASA37198.1"/>
    <property type="molecule type" value="Genomic_DNA"/>
</dbReference>
<feature type="region of interest" description="Disordered" evidence="1">
    <location>
        <begin position="22"/>
        <end position="68"/>
    </location>
</feature>
<organism evidence="2">
    <name type="scientific">Lobelia muscoides</name>
    <dbReference type="NCBI Taxonomy" id="2010895"/>
    <lineage>
        <taxon>Eukaryota</taxon>
        <taxon>Viridiplantae</taxon>
        <taxon>Streptophyta</taxon>
        <taxon>Embryophyta</taxon>
        <taxon>Tracheophyta</taxon>
        <taxon>Spermatophyta</taxon>
        <taxon>Magnoliopsida</taxon>
        <taxon>eudicotyledons</taxon>
        <taxon>Gunneridae</taxon>
        <taxon>Pentapetalae</taxon>
        <taxon>asterids</taxon>
        <taxon>campanulids</taxon>
        <taxon>Asterales</taxon>
        <taxon>Campanulaceae</taxon>
        <taxon>Lobelia</taxon>
    </lineage>
</organism>
<accession>A0A1Z2R0H2</accession>
<proteinExistence type="predicted"/>
<gene>
    <name evidence="2" type="primary">ORF184</name>
    <name evidence="2" type="ORF">Lo_mus1Pt0118</name>
</gene>
<evidence type="ECO:0000313" key="2">
    <source>
        <dbReference type="EMBL" id="ASA37198.1"/>
    </source>
</evidence>
<keyword evidence="2" id="KW-0934">Plastid</keyword>
<evidence type="ECO:0000256" key="1">
    <source>
        <dbReference type="SAM" id="MobiDB-lite"/>
    </source>
</evidence>